<dbReference type="Proteomes" id="UP001151760">
    <property type="component" value="Unassembled WGS sequence"/>
</dbReference>
<keyword evidence="1" id="KW-0677">Repeat</keyword>
<dbReference type="InterPro" id="IPR035979">
    <property type="entry name" value="RBD_domain_sf"/>
</dbReference>
<evidence type="ECO:0000256" key="3">
    <source>
        <dbReference type="SAM" id="MobiDB-lite"/>
    </source>
</evidence>
<evidence type="ECO:0000313" key="5">
    <source>
        <dbReference type="EMBL" id="GJT88642.1"/>
    </source>
</evidence>
<dbReference type="InterPro" id="IPR021790">
    <property type="entry name" value="PTBP1-like_RRM2"/>
</dbReference>
<evidence type="ECO:0000313" key="6">
    <source>
        <dbReference type="Proteomes" id="UP001151760"/>
    </source>
</evidence>
<feature type="region of interest" description="Disordered" evidence="3">
    <location>
        <begin position="108"/>
        <end position="129"/>
    </location>
</feature>
<accession>A0ABQ5HMX2</accession>
<feature type="domain" description="PTBP1-like RNA recognition motif 2" evidence="4">
    <location>
        <begin position="2"/>
        <end position="67"/>
    </location>
</feature>
<reference evidence="5" key="1">
    <citation type="journal article" date="2022" name="Int. J. Mol. Sci.">
        <title>Draft Genome of Tanacetum Coccineum: Genomic Comparison of Closely Related Tanacetum-Family Plants.</title>
        <authorList>
            <person name="Yamashiro T."/>
            <person name="Shiraishi A."/>
            <person name="Nakayama K."/>
            <person name="Satake H."/>
        </authorList>
    </citation>
    <scope>NUCLEOTIDE SEQUENCE</scope>
</reference>
<gene>
    <name evidence="5" type="ORF">Tco_1070359</name>
</gene>
<dbReference type="SUPFAM" id="SSF54928">
    <property type="entry name" value="RNA-binding domain, RBD"/>
    <property type="match status" value="1"/>
</dbReference>
<evidence type="ECO:0000256" key="1">
    <source>
        <dbReference type="ARBA" id="ARBA00022737"/>
    </source>
</evidence>
<dbReference type="EMBL" id="BQNB010019749">
    <property type="protein sequence ID" value="GJT88642.1"/>
    <property type="molecule type" value="Genomic_DNA"/>
</dbReference>
<protein>
    <submittedName>
        <fullName evidence="5">Polypyrimidine tract-binding protein homolog 3</fullName>
    </submittedName>
</protein>
<evidence type="ECO:0000259" key="4">
    <source>
        <dbReference type="Pfam" id="PF11835"/>
    </source>
</evidence>
<reference evidence="5" key="2">
    <citation type="submission" date="2022-01" db="EMBL/GenBank/DDBJ databases">
        <authorList>
            <person name="Yamashiro T."/>
            <person name="Shiraishi A."/>
            <person name="Satake H."/>
            <person name="Nakayama K."/>
        </authorList>
    </citation>
    <scope>NUCLEOTIDE SEQUENCE</scope>
</reference>
<keyword evidence="2" id="KW-0694">RNA-binding</keyword>
<organism evidence="5 6">
    <name type="scientific">Tanacetum coccineum</name>
    <dbReference type="NCBI Taxonomy" id="301880"/>
    <lineage>
        <taxon>Eukaryota</taxon>
        <taxon>Viridiplantae</taxon>
        <taxon>Streptophyta</taxon>
        <taxon>Embryophyta</taxon>
        <taxon>Tracheophyta</taxon>
        <taxon>Spermatophyta</taxon>
        <taxon>Magnoliopsida</taxon>
        <taxon>eudicotyledons</taxon>
        <taxon>Gunneridae</taxon>
        <taxon>Pentapetalae</taxon>
        <taxon>asterids</taxon>
        <taxon>campanulids</taxon>
        <taxon>Asterales</taxon>
        <taxon>Asteraceae</taxon>
        <taxon>Asteroideae</taxon>
        <taxon>Anthemideae</taxon>
        <taxon>Anthemidinae</taxon>
        <taxon>Tanacetum</taxon>
    </lineage>
</organism>
<comment type="caution">
    <text evidence="5">The sequence shown here is derived from an EMBL/GenBank/DDBJ whole genome shotgun (WGS) entry which is preliminary data.</text>
</comment>
<dbReference type="Gene3D" id="3.30.70.330">
    <property type="match status" value="1"/>
</dbReference>
<keyword evidence="6" id="KW-1185">Reference proteome</keyword>
<dbReference type="PANTHER" id="PTHR15592">
    <property type="entry name" value="MATRIN 3/NUCLEAR PROTEIN 220-RELATED"/>
    <property type="match status" value="1"/>
</dbReference>
<proteinExistence type="predicted"/>
<dbReference type="Pfam" id="PF11835">
    <property type="entry name" value="RRM_8"/>
    <property type="match status" value="1"/>
</dbReference>
<evidence type="ECO:0000256" key="2">
    <source>
        <dbReference type="ARBA" id="ARBA00022884"/>
    </source>
</evidence>
<sequence length="230" mass="26014">MLYPITVEVLYQVFSPHGYVAKVVIFQKSARVQALIQFQSRHNAVDARNSLHGRNIYEGCCQLDIHFLNLEELQPNQDENICYYYWENCFSILNVDEADNTKPPLLADTFGNNGGDDSETSSPVKPTERERMRLQAMVTCRPYQGVGGSPEEASWEWMSESHTPWAADVGKRKRLKCYVQGSGRRKKKKGVDRGSGRRDCALFGALVFASLNPGPGSFAHRRIWDPGIKL</sequence>
<name>A0ABQ5HMX2_9ASTR</name>
<dbReference type="InterPro" id="IPR012677">
    <property type="entry name" value="Nucleotide-bd_a/b_plait_sf"/>
</dbReference>